<feature type="region of interest" description="Disordered" evidence="1">
    <location>
        <begin position="295"/>
        <end position="320"/>
    </location>
</feature>
<gene>
    <name evidence="2" type="ORF">HNR68_000650</name>
</gene>
<name>A0A853ANZ4_9PSEU</name>
<protein>
    <submittedName>
        <fullName evidence="2">Uncharacterized protein</fullName>
    </submittedName>
</protein>
<proteinExistence type="predicted"/>
<dbReference type="EMBL" id="JACCFJ010000001">
    <property type="protein sequence ID" value="NYI82020.1"/>
    <property type="molecule type" value="Genomic_DNA"/>
</dbReference>
<keyword evidence="3" id="KW-1185">Reference proteome</keyword>
<evidence type="ECO:0000313" key="3">
    <source>
        <dbReference type="Proteomes" id="UP000587002"/>
    </source>
</evidence>
<dbReference type="Proteomes" id="UP000587002">
    <property type="component" value="Unassembled WGS sequence"/>
</dbReference>
<reference evidence="2 3" key="1">
    <citation type="submission" date="2020-07" db="EMBL/GenBank/DDBJ databases">
        <title>Sequencing the genomes of 1000 actinobacteria strains.</title>
        <authorList>
            <person name="Klenk H.-P."/>
        </authorList>
    </citation>
    <scope>NUCLEOTIDE SEQUENCE [LARGE SCALE GENOMIC DNA]</scope>
    <source>
        <strain evidence="2 3">DSM 44065</strain>
    </source>
</reference>
<dbReference type="AlphaFoldDB" id="A0A853ANZ4"/>
<accession>A0A853ANZ4</accession>
<feature type="region of interest" description="Disordered" evidence="1">
    <location>
        <begin position="47"/>
        <end position="198"/>
    </location>
</feature>
<organism evidence="2 3">
    <name type="scientific">Saccharopolyspora hordei</name>
    <dbReference type="NCBI Taxonomy" id="1838"/>
    <lineage>
        <taxon>Bacteria</taxon>
        <taxon>Bacillati</taxon>
        <taxon>Actinomycetota</taxon>
        <taxon>Actinomycetes</taxon>
        <taxon>Pseudonocardiales</taxon>
        <taxon>Pseudonocardiaceae</taxon>
        <taxon>Saccharopolyspora</taxon>
    </lineage>
</organism>
<evidence type="ECO:0000256" key="1">
    <source>
        <dbReference type="SAM" id="MobiDB-lite"/>
    </source>
</evidence>
<evidence type="ECO:0000313" key="2">
    <source>
        <dbReference type="EMBL" id="NYI82020.1"/>
    </source>
</evidence>
<comment type="caution">
    <text evidence="2">The sequence shown here is derived from an EMBL/GenBank/DDBJ whole genome shotgun (WGS) entry which is preliminary data.</text>
</comment>
<sequence>MGLLTPRHPRTAVGGLARRGRCAAPAADGRTFLLTPLRAGHPVWQKALDARPQGLGPSDGTEGPCGAPRADGRPEGSHRRARAPFCRPPPLSRTPSSRKVPSAAGPGRRPHGRFGAPVPAPITTFRRRTTAIRARGAPRDAGPRRDRRWSSPHPGGRGRRQPGSCPQSRHPQGRPGVFPSPSTSCAQAGPPCPQPERRLTTDLSQIRSQPDRWICPEPQGMGTTRGSNWGWICGQLGIVVDRRERGRSCPPPGRRSPRSHPVVIHIAPRRTTSANAVHPHNSQPLLLLRSSFLGREKEKRSRGRWRSGQLRSAGRSPPTD</sequence>